<dbReference type="CDD" id="cd00093">
    <property type="entry name" value="HTH_XRE"/>
    <property type="match status" value="1"/>
</dbReference>
<dbReference type="InterPro" id="IPR010982">
    <property type="entry name" value="Lambda_DNA-bd_dom_sf"/>
</dbReference>
<gene>
    <name evidence="3" type="ORF">DXB99_14820</name>
</gene>
<dbReference type="SUPFAM" id="SSF47413">
    <property type="entry name" value="lambda repressor-like DNA-binding domains"/>
    <property type="match status" value="1"/>
</dbReference>
<dbReference type="PANTHER" id="PTHR46558:SF4">
    <property type="entry name" value="DNA-BIDING PHAGE PROTEIN"/>
    <property type="match status" value="1"/>
</dbReference>
<dbReference type="Gene3D" id="1.10.260.40">
    <property type="entry name" value="lambda repressor-like DNA-binding domains"/>
    <property type="match status" value="1"/>
</dbReference>
<evidence type="ECO:0000259" key="2">
    <source>
        <dbReference type="PROSITE" id="PS50943"/>
    </source>
</evidence>
<dbReference type="EMBL" id="QSTP01000020">
    <property type="protein sequence ID" value="RGM68633.1"/>
    <property type="molecule type" value="Genomic_DNA"/>
</dbReference>
<comment type="caution">
    <text evidence="3">The sequence shown here is derived from an EMBL/GenBank/DDBJ whole genome shotgun (WGS) entry which is preliminary data.</text>
</comment>
<feature type="domain" description="HTH cro/C1-type" evidence="2">
    <location>
        <begin position="14"/>
        <end position="68"/>
    </location>
</feature>
<dbReference type="PANTHER" id="PTHR46558">
    <property type="entry name" value="TRACRIPTIONAL REGULATORY PROTEIN-RELATED-RELATED"/>
    <property type="match status" value="1"/>
</dbReference>
<evidence type="ECO:0000313" key="4">
    <source>
        <dbReference type="Proteomes" id="UP000260758"/>
    </source>
</evidence>
<dbReference type="InterPro" id="IPR001387">
    <property type="entry name" value="Cro/C1-type_HTH"/>
</dbReference>
<dbReference type="RefSeq" id="WP_117719289.1">
    <property type="nucleotide sequence ID" value="NZ_QSTP01000020.1"/>
</dbReference>
<reference evidence="3 4" key="1">
    <citation type="submission" date="2018-08" db="EMBL/GenBank/DDBJ databases">
        <title>A genome reference for cultivated species of the human gut microbiota.</title>
        <authorList>
            <person name="Zou Y."/>
            <person name="Xue W."/>
            <person name="Luo G."/>
        </authorList>
    </citation>
    <scope>NUCLEOTIDE SEQUENCE [LARGE SCALE GENOMIC DNA]</scope>
    <source>
        <strain evidence="3 4">OM07-13</strain>
    </source>
</reference>
<dbReference type="GO" id="GO:0003677">
    <property type="term" value="F:DNA binding"/>
    <property type="evidence" value="ECO:0007669"/>
    <property type="project" value="UniProtKB-KW"/>
</dbReference>
<organism evidence="3 4">
    <name type="scientific">Agathobacter rectalis</name>
    <dbReference type="NCBI Taxonomy" id="39491"/>
    <lineage>
        <taxon>Bacteria</taxon>
        <taxon>Bacillati</taxon>
        <taxon>Bacillota</taxon>
        <taxon>Clostridia</taxon>
        <taxon>Lachnospirales</taxon>
        <taxon>Lachnospiraceae</taxon>
        <taxon>Agathobacter</taxon>
    </lineage>
</organism>
<evidence type="ECO:0000256" key="1">
    <source>
        <dbReference type="ARBA" id="ARBA00023125"/>
    </source>
</evidence>
<accession>A0A3E4Y5D8</accession>
<protein>
    <submittedName>
        <fullName evidence="3">XRE family transcriptional regulator</fullName>
    </submittedName>
</protein>
<evidence type="ECO:0000313" key="3">
    <source>
        <dbReference type="EMBL" id="RGM68633.1"/>
    </source>
</evidence>
<dbReference type="SMART" id="SM00530">
    <property type="entry name" value="HTH_XRE"/>
    <property type="match status" value="1"/>
</dbReference>
<dbReference type="PROSITE" id="PS50943">
    <property type="entry name" value="HTH_CROC1"/>
    <property type="match status" value="1"/>
</dbReference>
<proteinExistence type="predicted"/>
<dbReference type="Pfam" id="PF12844">
    <property type="entry name" value="HTH_19"/>
    <property type="match status" value="1"/>
</dbReference>
<dbReference type="AlphaFoldDB" id="A0A3E4Y5D8"/>
<name>A0A3E4Y5D8_9FIRM</name>
<sequence>MNYKYDAVETGKRIRAIRKQNKFTQEQLAEELYLTAESVSNFENGKTMCMPENIAKICELFGVTSDYIYYGVESASKVKNPLMDSIMAKLSGCSADELDRIDKMISLFLG</sequence>
<dbReference type="Proteomes" id="UP000260758">
    <property type="component" value="Unassembled WGS sequence"/>
</dbReference>
<keyword evidence="1" id="KW-0238">DNA-binding</keyword>